<evidence type="ECO:0000313" key="1">
    <source>
        <dbReference type="EMBL" id="KAE8927109.1"/>
    </source>
</evidence>
<evidence type="ECO:0000313" key="11">
    <source>
        <dbReference type="Proteomes" id="UP000440732"/>
    </source>
</evidence>
<keyword evidence="8" id="KW-1185">Reference proteome</keyword>
<dbReference type="Proteomes" id="UP000433483">
    <property type="component" value="Unassembled WGS sequence"/>
</dbReference>
<dbReference type="EMBL" id="QXGA01001865">
    <property type="protein sequence ID" value="KAE9108520.1"/>
    <property type="molecule type" value="Genomic_DNA"/>
</dbReference>
<dbReference type="EMBL" id="QXGD01001916">
    <property type="protein sequence ID" value="KAE9196731.1"/>
    <property type="molecule type" value="Genomic_DNA"/>
</dbReference>
<reference evidence="7 8" key="1">
    <citation type="submission" date="2018-08" db="EMBL/GenBank/DDBJ databases">
        <title>Genomic investigation of the strawberry pathogen Phytophthora fragariae indicates pathogenicity is determined by transcriptional variation in three key races.</title>
        <authorList>
            <person name="Adams T.M."/>
            <person name="Armitage A.D."/>
            <person name="Sobczyk M.K."/>
            <person name="Bates H.J."/>
            <person name="Dunwell J.M."/>
            <person name="Nellist C.F."/>
            <person name="Harrison R.J."/>
        </authorList>
    </citation>
    <scope>NUCLEOTIDE SEQUENCE [LARGE SCALE GENOMIC DNA]</scope>
    <source>
        <strain evidence="6 9">A4</strain>
        <strain evidence="5 10">BC-1</strain>
        <strain evidence="4 8">NOV-27</strain>
        <strain evidence="3 11">NOV-5</strain>
        <strain evidence="2 12">NOV-71</strain>
        <strain evidence="1 7">NOV-9</strain>
    </source>
</reference>
<dbReference type="Proteomes" id="UP000440732">
    <property type="component" value="Unassembled WGS sequence"/>
</dbReference>
<dbReference type="OrthoDB" id="10592074at2759"/>
<accession>A0A6A3WKC4</accession>
<dbReference type="Proteomes" id="UP000440367">
    <property type="component" value="Unassembled WGS sequence"/>
</dbReference>
<evidence type="ECO:0000313" key="8">
    <source>
        <dbReference type="Proteomes" id="UP000433483"/>
    </source>
</evidence>
<evidence type="ECO:0000313" key="2">
    <source>
        <dbReference type="EMBL" id="KAE9083555.1"/>
    </source>
</evidence>
<sequence length="112" mass="11433">MASICARRKASTTNSRSISALSFTASAWILRTRAAAAAALTSGAESNSSSSSLLSLTTVSAALAALAAHVAWKSCFTNAGLKLGAIFDLICSHGVRDTKSGGTHYLKLGTKN</sequence>
<dbReference type="EMBL" id="QXGE01001848">
    <property type="protein sequence ID" value="KAE9287581.1"/>
    <property type="molecule type" value="Genomic_DNA"/>
</dbReference>
<evidence type="ECO:0000313" key="10">
    <source>
        <dbReference type="Proteomes" id="UP000440367"/>
    </source>
</evidence>
<dbReference type="Proteomes" id="UP000441208">
    <property type="component" value="Unassembled WGS sequence"/>
</dbReference>
<evidence type="ECO:0000313" key="9">
    <source>
        <dbReference type="Proteomes" id="UP000437068"/>
    </source>
</evidence>
<protein>
    <submittedName>
        <fullName evidence="4">Uncharacterized protein</fullName>
    </submittedName>
</protein>
<dbReference type="EMBL" id="QXFZ01001889">
    <property type="protein sequence ID" value="KAE9083555.1"/>
    <property type="molecule type" value="Genomic_DNA"/>
</dbReference>
<proteinExistence type="predicted"/>
<evidence type="ECO:0000313" key="3">
    <source>
        <dbReference type="EMBL" id="KAE9108520.1"/>
    </source>
</evidence>
<dbReference type="EMBL" id="QXGF01001910">
    <property type="protein sequence ID" value="KAE8927109.1"/>
    <property type="molecule type" value="Genomic_DNA"/>
</dbReference>
<evidence type="ECO:0000313" key="5">
    <source>
        <dbReference type="EMBL" id="KAE9196731.1"/>
    </source>
</evidence>
<dbReference type="Proteomes" id="UP000437068">
    <property type="component" value="Unassembled WGS sequence"/>
</dbReference>
<evidence type="ECO:0000313" key="6">
    <source>
        <dbReference type="EMBL" id="KAE9287581.1"/>
    </source>
</evidence>
<dbReference type="EMBL" id="QXGB01001896">
    <property type="protein sequence ID" value="KAE9184087.1"/>
    <property type="molecule type" value="Genomic_DNA"/>
</dbReference>
<comment type="caution">
    <text evidence="4">The sequence shown here is derived from an EMBL/GenBank/DDBJ whole genome shotgun (WGS) entry which is preliminary data.</text>
</comment>
<evidence type="ECO:0000313" key="7">
    <source>
        <dbReference type="Proteomes" id="UP000429523"/>
    </source>
</evidence>
<organism evidence="4 8">
    <name type="scientific">Phytophthora fragariae</name>
    <dbReference type="NCBI Taxonomy" id="53985"/>
    <lineage>
        <taxon>Eukaryota</taxon>
        <taxon>Sar</taxon>
        <taxon>Stramenopiles</taxon>
        <taxon>Oomycota</taxon>
        <taxon>Peronosporomycetes</taxon>
        <taxon>Peronosporales</taxon>
        <taxon>Peronosporaceae</taxon>
        <taxon>Phytophthora</taxon>
    </lineage>
</organism>
<gene>
    <name evidence="6" type="ORF">PF001_g20917</name>
    <name evidence="5" type="ORF">PF002_g22969</name>
    <name evidence="4" type="ORF">PF005_g21813</name>
    <name evidence="3" type="ORF">PF006_g20861</name>
    <name evidence="2" type="ORF">PF007_g21849</name>
    <name evidence="1" type="ORF">PF009_g22716</name>
</gene>
<dbReference type="AlphaFoldDB" id="A0A6A3WKC4"/>
<evidence type="ECO:0000313" key="4">
    <source>
        <dbReference type="EMBL" id="KAE9184087.1"/>
    </source>
</evidence>
<name>A0A6A3WKC4_9STRA</name>
<evidence type="ECO:0000313" key="12">
    <source>
        <dbReference type="Proteomes" id="UP000441208"/>
    </source>
</evidence>
<dbReference type="Proteomes" id="UP000429523">
    <property type="component" value="Unassembled WGS sequence"/>
</dbReference>